<feature type="signal peptide" evidence="1">
    <location>
        <begin position="1"/>
        <end position="19"/>
    </location>
</feature>
<reference evidence="2 3" key="1">
    <citation type="submission" date="2018-01" db="EMBL/GenBank/DDBJ databases">
        <title>Harnessing the power of phylogenomics to disentangle the directionality and signatures of interkingdom host jumping in the parasitic fungal genus Tolypocladium.</title>
        <authorList>
            <person name="Quandt C.A."/>
            <person name="Patterson W."/>
            <person name="Spatafora J.W."/>
        </authorList>
    </citation>
    <scope>NUCLEOTIDE SEQUENCE [LARGE SCALE GENOMIC DNA]</scope>
    <source>
        <strain evidence="2 3">NRBC 100945</strain>
    </source>
</reference>
<evidence type="ECO:0000313" key="3">
    <source>
        <dbReference type="Proteomes" id="UP000237481"/>
    </source>
</evidence>
<organism evidence="2 3">
    <name type="scientific">Tolypocladium paradoxum</name>
    <dbReference type="NCBI Taxonomy" id="94208"/>
    <lineage>
        <taxon>Eukaryota</taxon>
        <taxon>Fungi</taxon>
        <taxon>Dikarya</taxon>
        <taxon>Ascomycota</taxon>
        <taxon>Pezizomycotina</taxon>
        <taxon>Sordariomycetes</taxon>
        <taxon>Hypocreomycetidae</taxon>
        <taxon>Hypocreales</taxon>
        <taxon>Ophiocordycipitaceae</taxon>
        <taxon>Tolypocladium</taxon>
    </lineage>
</organism>
<name>A0A2S4L4V2_9HYPO</name>
<protein>
    <submittedName>
        <fullName evidence="2">Uncharacterized protein</fullName>
    </submittedName>
</protein>
<accession>A0A2S4L4V2</accession>
<gene>
    <name evidence="2" type="ORF">TPAR_02357</name>
</gene>
<comment type="caution">
    <text evidence="2">The sequence shown here is derived from an EMBL/GenBank/DDBJ whole genome shotgun (WGS) entry which is preliminary data.</text>
</comment>
<keyword evidence="3" id="KW-1185">Reference proteome</keyword>
<proteinExistence type="predicted"/>
<keyword evidence="1" id="KW-0732">Signal</keyword>
<dbReference type="EMBL" id="PKSG01000247">
    <property type="protein sequence ID" value="POR37450.1"/>
    <property type="molecule type" value="Genomic_DNA"/>
</dbReference>
<evidence type="ECO:0000313" key="2">
    <source>
        <dbReference type="EMBL" id="POR37450.1"/>
    </source>
</evidence>
<evidence type="ECO:0000256" key="1">
    <source>
        <dbReference type="SAM" id="SignalP"/>
    </source>
</evidence>
<sequence length="298" mass="32258">MRSTSTLTLLAILSSQVSARPWNDVIAGRSRELAEEIETTASPVVARDVVCQPLDNHLIQIDNSREVVAYWSFGGQFARSVCNTHGWADCTGLAGAMSSAVMSIFAITKFKAEGAVGLPTRDIGSLIGSLTEHLAASYAEAGIGFTSVDDATPALHSRYASNEKKPVEVASVTGLQFGNGTHDLHVFDFDDGNGHVYVPLPNNGSRHRRGISHDGPGFKVSYTTRKPSTLSYSQQVTMADVLGAYWSNTAANMDLHDLIGFVATNHDANFYWRIIPEMYGFGLNYESVDICGQMGQFL</sequence>
<feature type="chain" id="PRO_5015442396" evidence="1">
    <location>
        <begin position="20"/>
        <end position="298"/>
    </location>
</feature>
<dbReference type="Proteomes" id="UP000237481">
    <property type="component" value="Unassembled WGS sequence"/>
</dbReference>
<dbReference type="AlphaFoldDB" id="A0A2S4L4V2"/>
<dbReference type="OrthoDB" id="4726568at2759"/>